<dbReference type="Gene3D" id="3.30.429.10">
    <property type="entry name" value="Macrophage Migration Inhibitory Factor"/>
    <property type="match status" value="1"/>
</dbReference>
<name>A0A8K0MJE2_9ROSA</name>
<gene>
    <name evidence="2" type="ORF">FNV43_RR09052</name>
</gene>
<dbReference type="GO" id="GO:0050178">
    <property type="term" value="F:phenylpyruvate tautomerase activity"/>
    <property type="evidence" value="ECO:0007669"/>
    <property type="project" value="TreeGrafter"/>
</dbReference>
<organism evidence="2 3">
    <name type="scientific">Rhamnella rubrinervis</name>
    <dbReference type="NCBI Taxonomy" id="2594499"/>
    <lineage>
        <taxon>Eukaryota</taxon>
        <taxon>Viridiplantae</taxon>
        <taxon>Streptophyta</taxon>
        <taxon>Embryophyta</taxon>
        <taxon>Tracheophyta</taxon>
        <taxon>Spermatophyta</taxon>
        <taxon>Magnoliopsida</taxon>
        <taxon>eudicotyledons</taxon>
        <taxon>Gunneridae</taxon>
        <taxon>Pentapetalae</taxon>
        <taxon>rosids</taxon>
        <taxon>fabids</taxon>
        <taxon>Rosales</taxon>
        <taxon>Rhamnaceae</taxon>
        <taxon>rhamnoid group</taxon>
        <taxon>Rhamneae</taxon>
        <taxon>Rhamnella</taxon>
    </lineage>
</organism>
<protein>
    <submittedName>
        <fullName evidence="2">Uncharacterized protein</fullName>
    </submittedName>
</protein>
<reference evidence="2" key="1">
    <citation type="submission" date="2020-03" db="EMBL/GenBank/DDBJ databases">
        <title>A high-quality chromosome-level genome assembly of a woody plant with both climbing and erect habits, Rhamnella rubrinervis.</title>
        <authorList>
            <person name="Lu Z."/>
            <person name="Yang Y."/>
            <person name="Zhu X."/>
            <person name="Sun Y."/>
        </authorList>
    </citation>
    <scope>NUCLEOTIDE SEQUENCE</scope>
    <source>
        <strain evidence="2">BYM</strain>
        <tissue evidence="2">Leaf</tissue>
    </source>
</reference>
<evidence type="ECO:0000256" key="1">
    <source>
        <dbReference type="ARBA" id="ARBA00005851"/>
    </source>
</evidence>
<dbReference type="InterPro" id="IPR014347">
    <property type="entry name" value="Tautomerase/MIF_sf"/>
</dbReference>
<sequence>MRCQKCRTFFPRSHASHMPAEESQCKAYCCDLADIYSSINFLASDKCIGAEDGVITGNSVVGLFQEKGRVDPLCVVADDSVYLALVTIHLSKTSHLISLKERTLLDSVLSEDSLIMPCKWILKACAMSLPDLWNSRRCLCKIEGFEHSVVNTTLGACGELPESQEGPYLPYFIWQSGEYERERLGGETMPVLTIWTNVSLEGVDVSSILSEATSTVANLTGIAESYVMIVLKGSVPMSFGGIYKEPAASGELSCLGALNPEVNKKLSAAISFILDTKLSVPKSRFYLKFNDLQASL</sequence>
<dbReference type="Proteomes" id="UP000796880">
    <property type="component" value="Unassembled WGS sequence"/>
</dbReference>
<proteinExistence type="inferred from homology"/>
<dbReference type="EMBL" id="VOIH02000004">
    <property type="protein sequence ID" value="KAF3448339.1"/>
    <property type="molecule type" value="Genomic_DNA"/>
</dbReference>
<comment type="similarity">
    <text evidence="1">Belongs to the MIF family.</text>
</comment>
<dbReference type="SUPFAM" id="SSF55331">
    <property type="entry name" value="Tautomerase/MIF"/>
    <property type="match status" value="1"/>
</dbReference>
<dbReference type="OrthoDB" id="255819at2759"/>
<dbReference type="AlphaFoldDB" id="A0A8K0MJE2"/>
<comment type="caution">
    <text evidence="2">The sequence shown here is derived from an EMBL/GenBank/DDBJ whole genome shotgun (WGS) entry which is preliminary data.</text>
</comment>
<dbReference type="PANTHER" id="PTHR11954">
    <property type="entry name" value="D-DOPACHROME DECARBOXYLASE"/>
    <property type="match status" value="1"/>
</dbReference>
<evidence type="ECO:0000313" key="3">
    <source>
        <dbReference type="Proteomes" id="UP000796880"/>
    </source>
</evidence>
<dbReference type="InterPro" id="IPR001398">
    <property type="entry name" value="Macrophage_inhib_fac"/>
</dbReference>
<dbReference type="Pfam" id="PF01187">
    <property type="entry name" value="MIF"/>
    <property type="match status" value="1"/>
</dbReference>
<accession>A0A8K0MJE2</accession>
<dbReference type="PANTHER" id="PTHR11954:SF42">
    <property type="entry name" value="TAUTOMERASE_MIF SUPERFAMILY PROTEIN"/>
    <property type="match status" value="1"/>
</dbReference>
<dbReference type="GO" id="GO:0005615">
    <property type="term" value="C:extracellular space"/>
    <property type="evidence" value="ECO:0007669"/>
    <property type="project" value="TreeGrafter"/>
</dbReference>
<evidence type="ECO:0000313" key="2">
    <source>
        <dbReference type="EMBL" id="KAF3448339.1"/>
    </source>
</evidence>
<keyword evidence="3" id="KW-1185">Reference proteome</keyword>